<proteinExistence type="predicted"/>
<dbReference type="Pfam" id="PF18754">
    <property type="entry name" value="Nmad3"/>
    <property type="match status" value="1"/>
</dbReference>
<feature type="compositionally biased region" description="Polar residues" evidence="1">
    <location>
        <begin position="1"/>
        <end position="10"/>
    </location>
</feature>
<keyword evidence="4" id="KW-1185">Reference proteome</keyword>
<evidence type="ECO:0000256" key="1">
    <source>
        <dbReference type="SAM" id="MobiDB-lite"/>
    </source>
</evidence>
<reference evidence="3 4" key="1">
    <citation type="journal article" date="2016" name="Sci. Rep.">
        <title>Metabolic traits of an uncultured archaeal lineage -MSBL1- from brine pools of the Red Sea.</title>
        <authorList>
            <person name="Mwirichia R."/>
            <person name="Alam I."/>
            <person name="Rashid M."/>
            <person name="Vinu M."/>
            <person name="Ba-Alawi W."/>
            <person name="Anthony Kamau A."/>
            <person name="Kamanda Ngugi D."/>
            <person name="Goker M."/>
            <person name="Klenk H.P."/>
            <person name="Bajic V."/>
            <person name="Stingl U."/>
        </authorList>
    </citation>
    <scope>NUCLEOTIDE SEQUENCE [LARGE SCALE GENOMIC DNA]</scope>
    <source>
        <strain evidence="3">SCGC-AAA259J03</strain>
    </source>
</reference>
<evidence type="ECO:0000259" key="2">
    <source>
        <dbReference type="Pfam" id="PF18754"/>
    </source>
</evidence>
<sequence length="169" mass="19301">MPQKLHSSQPHYDPEFETYTYGDPGRPKRNQLSKLEGRDLLIFYSGLEPQDFSDRDRLYVIGYFTISNVYDFRDLTPPERKDVFEKLPNNAHSKIGELNQDLVIVKGDPEKSELFEKALLIGDGKNPESMVPDLEGITGYSGGIQRAVGHWIDEEHIPETKKQLCTVFG</sequence>
<name>A0A656YXG4_9EURY</name>
<dbReference type="AlphaFoldDB" id="A0A656YXG4"/>
<dbReference type="InterPro" id="IPR041135">
    <property type="entry name" value="Nmad3"/>
</dbReference>
<evidence type="ECO:0000313" key="4">
    <source>
        <dbReference type="Proteomes" id="UP000070257"/>
    </source>
</evidence>
<feature type="region of interest" description="Disordered" evidence="1">
    <location>
        <begin position="1"/>
        <end position="28"/>
    </location>
</feature>
<dbReference type="EMBL" id="LHXT01000012">
    <property type="protein sequence ID" value="KXA98624.1"/>
    <property type="molecule type" value="Genomic_DNA"/>
</dbReference>
<accession>A0A656YXG4</accession>
<protein>
    <recommendedName>
        <fullName evidence="2">Nucleotide modification associated domain-containing protein</fullName>
    </recommendedName>
</protein>
<dbReference type="Proteomes" id="UP000070257">
    <property type="component" value="Unassembled WGS sequence"/>
</dbReference>
<feature type="domain" description="Nucleotide modification associated" evidence="2">
    <location>
        <begin position="6"/>
        <end position="123"/>
    </location>
</feature>
<evidence type="ECO:0000313" key="3">
    <source>
        <dbReference type="EMBL" id="KXA98624.1"/>
    </source>
</evidence>
<comment type="caution">
    <text evidence="3">The sequence shown here is derived from an EMBL/GenBank/DDBJ whole genome shotgun (WGS) entry which is preliminary data.</text>
</comment>
<gene>
    <name evidence="3" type="ORF">AKJ39_01360</name>
</gene>
<organism evidence="3 4">
    <name type="scientific">candidate division MSBL1 archaeon SCGC-AAA259J03</name>
    <dbReference type="NCBI Taxonomy" id="1698269"/>
    <lineage>
        <taxon>Archaea</taxon>
        <taxon>Methanobacteriati</taxon>
        <taxon>Methanobacteriota</taxon>
        <taxon>candidate division MSBL1</taxon>
    </lineage>
</organism>